<dbReference type="EMBL" id="JAUSUZ010000002">
    <property type="protein sequence ID" value="MDQ0371640.1"/>
    <property type="molecule type" value="Genomic_DNA"/>
</dbReference>
<dbReference type="AlphaFoldDB" id="A0AAE4B1N4"/>
<name>A0AAE4B1N4_9ACTN</name>
<protein>
    <submittedName>
        <fullName evidence="1">Uncharacterized protein</fullName>
    </submittedName>
</protein>
<proteinExistence type="predicted"/>
<accession>A0AAE4B1N4</accession>
<evidence type="ECO:0000313" key="2">
    <source>
        <dbReference type="Proteomes" id="UP001240236"/>
    </source>
</evidence>
<organism evidence="1 2">
    <name type="scientific">Catenuloplanes indicus</name>
    <dbReference type="NCBI Taxonomy" id="137267"/>
    <lineage>
        <taxon>Bacteria</taxon>
        <taxon>Bacillati</taxon>
        <taxon>Actinomycetota</taxon>
        <taxon>Actinomycetes</taxon>
        <taxon>Micromonosporales</taxon>
        <taxon>Micromonosporaceae</taxon>
        <taxon>Catenuloplanes</taxon>
    </lineage>
</organism>
<keyword evidence="2" id="KW-1185">Reference proteome</keyword>
<dbReference type="RefSeq" id="WP_307249401.1">
    <property type="nucleotide sequence ID" value="NZ_JAUSUZ010000002.1"/>
</dbReference>
<evidence type="ECO:0000313" key="1">
    <source>
        <dbReference type="EMBL" id="MDQ0371640.1"/>
    </source>
</evidence>
<comment type="caution">
    <text evidence="1">The sequence shown here is derived from an EMBL/GenBank/DDBJ whole genome shotgun (WGS) entry which is preliminary data.</text>
</comment>
<sequence length="48" mass="4829">MRPAHGTRTMLFLGIGPRGAGGISTHIDLDGGATLADGIRALVEAGRA</sequence>
<reference evidence="1 2" key="1">
    <citation type="submission" date="2023-07" db="EMBL/GenBank/DDBJ databases">
        <title>Sequencing the genomes of 1000 actinobacteria strains.</title>
        <authorList>
            <person name="Klenk H.-P."/>
        </authorList>
    </citation>
    <scope>NUCLEOTIDE SEQUENCE [LARGE SCALE GENOMIC DNA]</scope>
    <source>
        <strain evidence="1 2">DSM 44709</strain>
    </source>
</reference>
<gene>
    <name evidence="1" type="ORF">J2S42_008388</name>
</gene>
<dbReference type="Proteomes" id="UP001240236">
    <property type="component" value="Unassembled WGS sequence"/>
</dbReference>